<feature type="transmembrane region" description="Helical" evidence="6">
    <location>
        <begin position="323"/>
        <end position="348"/>
    </location>
</feature>
<keyword evidence="5 6" id="KW-0472">Membrane</keyword>
<keyword evidence="4 6" id="KW-1133">Transmembrane helix</keyword>
<organism evidence="7">
    <name type="scientific">marine sediment metagenome</name>
    <dbReference type="NCBI Taxonomy" id="412755"/>
    <lineage>
        <taxon>unclassified sequences</taxon>
        <taxon>metagenomes</taxon>
        <taxon>ecological metagenomes</taxon>
    </lineage>
</organism>
<dbReference type="GO" id="GO:0016020">
    <property type="term" value="C:membrane"/>
    <property type="evidence" value="ECO:0007669"/>
    <property type="project" value="UniProtKB-SubCell"/>
</dbReference>
<feature type="transmembrane region" description="Helical" evidence="6">
    <location>
        <begin position="5"/>
        <end position="24"/>
    </location>
</feature>
<keyword evidence="3 6" id="KW-0812">Transmembrane</keyword>
<evidence type="ECO:0000256" key="2">
    <source>
        <dbReference type="ARBA" id="ARBA00007349"/>
    </source>
</evidence>
<comment type="subcellular location">
    <subcellularLocation>
        <location evidence="1">Membrane</location>
        <topology evidence="1">Multi-pass membrane protein</topology>
    </subcellularLocation>
</comment>
<dbReference type="InterPro" id="IPR001898">
    <property type="entry name" value="SLC13A/DASS"/>
</dbReference>
<feature type="non-terminal residue" evidence="7">
    <location>
        <position position="413"/>
    </location>
</feature>
<dbReference type="GO" id="GO:0022857">
    <property type="term" value="F:transmembrane transporter activity"/>
    <property type="evidence" value="ECO:0007669"/>
    <property type="project" value="InterPro"/>
</dbReference>
<feature type="transmembrane region" description="Helical" evidence="6">
    <location>
        <begin position="269"/>
        <end position="288"/>
    </location>
</feature>
<sequence>MKKFVIFGVIVIIGLIMSFLPAPVGLSQDSWIYFSLFVCVFIGLILEPFPSAYIVLLGVVIACILKIGPSGNVIAWGLSGFSNTTVWLIVIAFNFALGYEKTGLGKRIALILVSKMGKSTLGLGYAIALADLILAPFMPSNTARSGGTIFPIVRNIPVLYDSSPDKDPRKIGSYISWVALASTCVTSSMFYTALATNVLAKSLVLDAGIPVPSWTEWFFYFLPVGIILILSVPLITYFVYPPTIKISETIPVWAGNELKKMGKISRNEIIMTLLASMALLLWIFGSFLGIHATLTALAVLCLMVLFNIISWNDILTNKAAWNVFIWFGAMVTLAGGLNNVGFLDWFAIKITSAISIFSPALILVFLLLVFYFIHYLFASSTAHATALLILFLVTGRNIEGMDFTLLTYLLLYS</sequence>
<feature type="transmembrane region" description="Helical" evidence="6">
    <location>
        <begin position="30"/>
        <end position="46"/>
    </location>
</feature>
<feature type="transmembrane region" description="Helical" evidence="6">
    <location>
        <begin position="74"/>
        <end position="97"/>
    </location>
</feature>
<protein>
    <recommendedName>
        <fullName evidence="8">Citrate carrier</fullName>
    </recommendedName>
</protein>
<feature type="transmembrane region" description="Helical" evidence="6">
    <location>
        <begin position="294"/>
        <end position="311"/>
    </location>
</feature>
<feature type="transmembrane region" description="Helical" evidence="6">
    <location>
        <begin position="174"/>
        <end position="197"/>
    </location>
</feature>
<evidence type="ECO:0000256" key="6">
    <source>
        <dbReference type="SAM" id="Phobius"/>
    </source>
</evidence>
<feature type="transmembrane region" description="Helical" evidence="6">
    <location>
        <begin position="354"/>
        <end position="373"/>
    </location>
</feature>
<proteinExistence type="inferred from homology"/>
<dbReference type="Pfam" id="PF00939">
    <property type="entry name" value="Na_sulph_symp"/>
    <property type="match status" value="1"/>
</dbReference>
<feature type="transmembrane region" description="Helical" evidence="6">
    <location>
        <begin position="217"/>
        <end position="240"/>
    </location>
</feature>
<comment type="similarity">
    <text evidence="2">Belongs to the SLC13A/DASS transporter (TC 2.A.47) family. DIT1 subfamily.</text>
</comment>
<gene>
    <name evidence="7" type="ORF">LCGC14_2568780</name>
</gene>
<name>A0A0F9B5N0_9ZZZZ</name>
<evidence type="ECO:0000313" key="7">
    <source>
        <dbReference type="EMBL" id="KKL09147.1"/>
    </source>
</evidence>
<evidence type="ECO:0000256" key="5">
    <source>
        <dbReference type="ARBA" id="ARBA00023136"/>
    </source>
</evidence>
<evidence type="ECO:0000256" key="4">
    <source>
        <dbReference type="ARBA" id="ARBA00022989"/>
    </source>
</evidence>
<accession>A0A0F9B5N0</accession>
<evidence type="ECO:0000256" key="3">
    <source>
        <dbReference type="ARBA" id="ARBA00022692"/>
    </source>
</evidence>
<dbReference type="InterPro" id="IPR030676">
    <property type="entry name" value="CitT-rel"/>
</dbReference>
<dbReference type="AlphaFoldDB" id="A0A0F9B5N0"/>
<evidence type="ECO:0000256" key="1">
    <source>
        <dbReference type="ARBA" id="ARBA00004141"/>
    </source>
</evidence>
<dbReference type="NCBIfam" id="TIGR00785">
    <property type="entry name" value="dass"/>
    <property type="match status" value="1"/>
</dbReference>
<reference evidence="7" key="1">
    <citation type="journal article" date="2015" name="Nature">
        <title>Complex archaea that bridge the gap between prokaryotes and eukaryotes.</title>
        <authorList>
            <person name="Spang A."/>
            <person name="Saw J.H."/>
            <person name="Jorgensen S.L."/>
            <person name="Zaremba-Niedzwiedzka K."/>
            <person name="Martijn J."/>
            <person name="Lind A.E."/>
            <person name="van Eijk R."/>
            <person name="Schleper C."/>
            <person name="Guy L."/>
            <person name="Ettema T.J."/>
        </authorList>
    </citation>
    <scope>NUCLEOTIDE SEQUENCE</scope>
</reference>
<comment type="caution">
    <text evidence="7">The sequence shown here is derived from an EMBL/GenBank/DDBJ whole genome shotgun (WGS) entry which is preliminary data.</text>
</comment>
<dbReference type="PANTHER" id="PTHR42826">
    <property type="entry name" value="DICARBOXYLATE TRANSPORTER 2.1, CHLOROPLASTIC"/>
    <property type="match status" value="1"/>
</dbReference>
<evidence type="ECO:0008006" key="8">
    <source>
        <dbReference type="Google" id="ProtNLM"/>
    </source>
</evidence>
<dbReference type="EMBL" id="LAZR01042597">
    <property type="protein sequence ID" value="KKL09147.1"/>
    <property type="molecule type" value="Genomic_DNA"/>
</dbReference>